<evidence type="ECO:0000313" key="2">
    <source>
        <dbReference type="Proteomes" id="UP000095495"/>
    </source>
</evidence>
<name>A0A173UEU8_9FIRM</name>
<sequence>MTVNMGTKTYEMSSKQAKAILETAKKLADCNIYGIEKGNIVIMLNKKYEDDMSLKKAVEEYKKKGFKVHWK</sequence>
<reference evidence="1 2" key="1">
    <citation type="submission" date="2015-09" db="EMBL/GenBank/DDBJ databases">
        <authorList>
            <consortium name="Pathogen Informatics"/>
        </authorList>
    </citation>
    <scope>NUCLEOTIDE SEQUENCE [LARGE SCALE GENOMIC DNA]</scope>
    <source>
        <strain evidence="1 2">2789STDY5608863</strain>
    </source>
</reference>
<proteinExistence type="predicted"/>
<dbReference type="EMBL" id="CYXV01000014">
    <property type="protein sequence ID" value="CUN13532.1"/>
    <property type="molecule type" value="Genomic_DNA"/>
</dbReference>
<organism evidence="1 2">
    <name type="scientific">Roseburia faecis</name>
    <dbReference type="NCBI Taxonomy" id="301302"/>
    <lineage>
        <taxon>Bacteria</taxon>
        <taxon>Bacillati</taxon>
        <taxon>Bacillota</taxon>
        <taxon>Clostridia</taxon>
        <taxon>Lachnospirales</taxon>
        <taxon>Lachnospiraceae</taxon>
        <taxon>Roseburia</taxon>
    </lineage>
</organism>
<gene>
    <name evidence="1" type="ORF">ERS852420_02933</name>
</gene>
<dbReference type="AlphaFoldDB" id="A0A173UEU8"/>
<evidence type="ECO:0000313" key="1">
    <source>
        <dbReference type="EMBL" id="CUN13532.1"/>
    </source>
</evidence>
<dbReference type="RefSeq" id="WP_055263772.1">
    <property type="nucleotide sequence ID" value="NZ_CYXV01000014.1"/>
</dbReference>
<protein>
    <submittedName>
        <fullName evidence="1">Uncharacterized protein</fullName>
    </submittedName>
</protein>
<accession>A0A173UEU8</accession>
<dbReference type="Proteomes" id="UP000095495">
    <property type="component" value="Unassembled WGS sequence"/>
</dbReference>